<dbReference type="GO" id="GO:0006400">
    <property type="term" value="P:tRNA modification"/>
    <property type="evidence" value="ECO:0007669"/>
    <property type="project" value="TreeGrafter"/>
</dbReference>
<comment type="subunit">
    <text evidence="10">Monomer.</text>
</comment>
<comment type="similarity">
    <text evidence="3 10 13">Belongs to the IPP transferase family.</text>
</comment>
<dbReference type="EMBL" id="PFMK01000042">
    <property type="protein sequence ID" value="PIZ02886.1"/>
    <property type="molecule type" value="Genomic_DNA"/>
</dbReference>
<evidence type="ECO:0000256" key="13">
    <source>
        <dbReference type="RuleBase" id="RU003785"/>
    </source>
</evidence>
<dbReference type="PANTHER" id="PTHR11088:SF60">
    <property type="entry name" value="TRNA DIMETHYLALLYLTRANSFERASE"/>
    <property type="match status" value="1"/>
</dbReference>
<dbReference type="GO" id="GO:0052381">
    <property type="term" value="F:tRNA dimethylallyltransferase activity"/>
    <property type="evidence" value="ECO:0007669"/>
    <property type="project" value="UniProtKB-UniRule"/>
</dbReference>
<keyword evidence="5 10" id="KW-0819">tRNA processing</keyword>
<dbReference type="InterPro" id="IPR039657">
    <property type="entry name" value="Dimethylallyltransferase"/>
</dbReference>
<dbReference type="Gene3D" id="3.40.50.300">
    <property type="entry name" value="P-loop containing nucleotide triphosphate hydrolases"/>
    <property type="match status" value="1"/>
</dbReference>
<feature type="site" description="Interaction with substrate tRNA" evidence="10">
    <location>
        <position position="146"/>
    </location>
</feature>
<evidence type="ECO:0000256" key="5">
    <source>
        <dbReference type="ARBA" id="ARBA00022694"/>
    </source>
</evidence>
<keyword evidence="7 10" id="KW-0067">ATP-binding</keyword>
<evidence type="ECO:0000256" key="2">
    <source>
        <dbReference type="ARBA" id="ARBA00003213"/>
    </source>
</evidence>
<reference evidence="15" key="1">
    <citation type="submission" date="2017-09" db="EMBL/GenBank/DDBJ databases">
        <title>Depth-based differentiation of microbial function through sediment-hosted aquifers and enrichment of novel symbionts in the deep terrestrial subsurface.</title>
        <authorList>
            <person name="Probst A.J."/>
            <person name="Ladd B."/>
            <person name="Jarett J.K."/>
            <person name="Geller-Mcgrath D.E."/>
            <person name="Sieber C.M.K."/>
            <person name="Emerson J.B."/>
            <person name="Anantharaman K."/>
            <person name="Thomas B.C."/>
            <person name="Malmstrom R."/>
            <person name="Stieglmeier M."/>
            <person name="Klingl A."/>
            <person name="Woyke T."/>
            <person name="Ryan C.M."/>
            <person name="Banfield J.F."/>
        </authorList>
    </citation>
    <scope>NUCLEOTIDE SEQUENCE [LARGE SCALE GENOMIC DNA]</scope>
</reference>
<dbReference type="EC" id="2.5.1.75" evidence="10"/>
<sequence>MDKLLFICGPTSTGKTSIALKLASKFNGELISADSRQIYKGLDIGTGKDIPKNTKFFMVNQELNIKDDKYTYGYYDVDGIPVWLLDLARPDQNFTVAHYLEVAHKTVKKIKEKKHLPIFVGGTGLYVSSFINPPETIDIPPDMNLRKHLSKKNIKELTDILIDIDKSKWLIMNYSDKNNPRRLQRAIEIGYYKKRNMNKPVLSLLKTDNMLIGLKYANNKLKDRINKRVDERIKQGIQKEITKLVTVGYSWDMQSMQTLGYKEWQSYFNHKTSLNCTIDLWKKNEYKYAKRQITWFTKMKDIIWFNTENKEYVIDIVEMIRKWYTKK</sequence>
<proteinExistence type="inferred from homology"/>
<dbReference type="InterPro" id="IPR018022">
    <property type="entry name" value="IPT"/>
</dbReference>
<comment type="cofactor">
    <cofactor evidence="1 10">
        <name>Mg(2+)</name>
        <dbReference type="ChEBI" id="CHEBI:18420"/>
    </cofactor>
</comment>
<comment type="function">
    <text evidence="2 10 12">Catalyzes the transfer of a dimethylallyl group onto the adenine at position 37 in tRNAs that read codons beginning with uridine, leading to the formation of N6-(dimethylallyl)adenosine (i(6)A).</text>
</comment>
<evidence type="ECO:0000256" key="1">
    <source>
        <dbReference type="ARBA" id="ARBA00001946"/>
    </source>
</evidence>
<dbReference type="AlphaFoldDB" id="A0A2M7RRG8"/>
<dbReference type="GO" id="GO:0005524">
    <property type="term" value="F:ATP binding"/>
    <property type="evidence" value="ECO:0007669"/>
    <property type="project" value="UniProtKB-UniRule"/>
</dbReference>
<dbReference type="InterPro" id="IPR027417">
    <property type="entry name" value="P-loop_NTPase"/>
</dbReference>
<feature type="binding site" evidence="10">
    <location>
        <begin position="11"/>
        <end position="16"/>
    </location>
    <ligand>
        <name>substrate</name>
    </ligand>
</feature>
<evidence type="ECO:0000256" key="8">
    <source>
        <dbReference type="ARBA" id="ARBA00022842"/>
    </source>
</evidence>
<evidence type="ECO:0000256" key="9">
    <source>
        <dbReference type="ARBA" id="ARBA00049563"/>
    </source>
</evidence>
<comment type="caution">
    <text evidence="14">The sequence shown here is derived from an EMBL/GenBank/DDBJ whole genome shotgun (WGS) entry which is preliminary data.</text>
</comment>
<dbReference type="SUPFAM" id="SSF52540">
    <property type="entry name" value="P-loop containing nucleoside triphosphate hydrolases"/>
    <property type="match status" value="1"/>
</dbReference>
<keyword evidence="6 10" id="KW-0547">Nucleotide-binding</keyword>
<feature type="binding site" evidence="10">
    <location>
        <begin position="9"/>
        <end position="16"/>
    </location>
    <ligand>
        <name>ATP</name>
        <dbReference type="ChEBI" id="CHEBI:30616"/>
    </ligand>
</feature>
<evidence type="ECO:0000256" key="4">
    <source>
        <dbReference type="ARBA" id="ARBA00022679"/>
    </source>
</evidence>
<accession>A0A2M7RRG8</accession>
<evidence type="ECO:0000313" key="15">
    <source>
        <dbReference type="Proteomes" id="UP000231069"/>
    </source>
</evidence>
<comment type="catalytic activity">
    <reaction evidence="9 10 11">
        <text>adenosine(37) in tRNA + dimethylallyl diphosphate = N(6)-dimethylallyladenosine(37) in tRNA + diphosphate</text>
        <dbReference type="Rhea" id="RHEA:26482"/>
        <dbReference type="Rhea" id="RHEA-COMP:10162"/>
        <dbReference type="Rhea" id="RHEA-COMP:10375"/>
        <dbReference type="ChEBI" id="CHEBI:33019"/>
        <dbReference type="ChEBI" id="CHEBI:57623"/>
        <dbReference type="ChEBI" id="CHEBI:74411"/>
        <dbReference type="ChEBI" id="CHEBI:74415"/>
        <dbReference type="EC" id="2.5.1.75"/>
    </reaction>
</comment>
<organism evidence="14 15">
    <name type="scientific">Candidatus Gottesmanbacteria bacterium CG_4_10_14_0_8_um_filter_37_24</name>
    <dbReference type="NCBI Taxonomy" id="1974574"/>
    <lineage>
        <taxon>Bacteria</taxon>
        <taxon>Candidatus Gottesmaniibacteriota</taxon>
    </lineage>
</organism>
<gene>
    <name evidence="10 14" type="primary">miaA</name>
    <name evidence="14" type="ORF">COY59_02385</name>
</gene>
<protein>
    <recommendedName>
        <fullName evidence="10">tRNA dimethylallyltransferase</fullName>
        <ecNumber evidence="10">2.5.1.75</ecNumber>
    </recommendedName>
    <alternativeName>
        <fullName evidence="10">Dimethylallyl diphosphate:tRNA dimethylallyltransferase</fullName>
        <shortName evidence="10">DMAPP:tRNA dimethylallyltransferase</shortName>
        <shortName evidence="10">DMATase</shortName>
    </alternativeName>
    <alternativeName>
        <fullName evidence="10">Isopentenyl-diphosphate:tRNA isopentenyltransferase</fullName>
        <shortName evidence="10">IPP transferase</shortName>
        <shortName evidence="10">IPPT</shortName>
        <shortName evidence="10">IPTase</shortName>
    </alternativeName>
</protein>
<evidence type="ECO:0000256" key="6">
    <source>
        <dbReference type="ARBA" id="ARBA00022741"/>
    </source>
</evidence>
<dbReference type="Proteomes" id="UP000231069">
    <property type="component" value="Unassembled WGS sequence"/>
</dbReference>
<evidence type="ECO:0000256" key="11">
    <source>
        <dbReference type="RuleBase" id="RU003783"/>
    </source>
</evidence>
<evidence type="ECO:0000256" key="7">
    <source>
        <dbReference type="ARBA" id="ARBA00022840"/>
    </source>
</evidence>
<dbReference type="HAMAP" id="MF_00185">
    <property type="entry name" value="IPP_trans"/>
    <property type="match status" value="1"/>
</dbReference>
<keyword evidence="4 10" id="KW-0808">Transferase</keyword>
<evidence type="ECO:0000256" key="3">
    <source>
        <dbReference type="ARBA" id="ARBA00005842"/>
    </source>
</evidence>
<dbReference type="PANTHER" id="PTHR11088">
    <property type="entry name" value="TRNA DIMETHYLALLYLTRANSFERASE"/>
    <property type="match status" value="1"/>
</dbReference>
<evidence type="ECO:0000256" key="12">
    <source>
        <dbReference type="RuleBase" id="RU003784"/>
    </source>
</evidence>
<keyword evidence="8 10" id="KW-0460">Magnesium</keyword>
<comment type="caution">
    <text evidence="10">Lacks conserved residue(s) required for the propagation of feature annotation.</text>
</comment>
<evidence type="ECO:0000313" key="14">
    <source>
        <dbReference type="EMBL" id="PIZ02886.1"/>
    </source>
</evidence>
<name>A0A2M7RRG8_9BACT</name>
<feature type="site" description="Interaction with substrate tRNA" evidence="10">
    <location>
        <position position="123"/>
    </location>
</feature>
<dbReference type="NCBIfam" id="TIGR00174">
    <property type="entry name" value="miaA"/>
    <property type="match status" value="1"/>
</dbReference>
<dbReference type="Pfam" id="PF01715">
    <property type="entry name" value="IPPT"/>
    <property type="match status" value="1"/>
</dbReference>
<feature type="region of interest" description="Interaction with substrate tRNA" evidence="10">
    <location>
        <begin position="34"/>
        <end position="37"/>
    </location>
</feature>
<evidence type="ECO:0000256" key="10">
    <source>
        <dbReference type="HAMAP-Rule" id="MF_00185"/>
    </source>
</evidence>